<feature type="transmembrane region" description="Helical" evidence="1">
    <location>
        <begin position="157"/>
        <end position="176"/>
    </location>
</feature>
<keyword evidence="1" id="KW-0472">Membrane</keyword>
<protein>
    <recommendedName>
        <fullName evidence="4">Integral membrane protein</fullName>
    </recommendedName>
</protein>
<evidence type="ECO:0000313" key="3">
    <source>
        <dbReference type="Proteomes" id="UP000666915"/>
    </source>
</evidence>
<reference evidence="2 3" key="1">
    <citation type="submission" date="2021-03" db="EMBL/GenBank/DDBJ databases">
        <authorList>
            <person name="Kanchanasin P."/>
            <person name="Saeng-In P."/>
            <person name="Phongsopitanun W."/>
            <person name="Yuki M."/>
            <person name="Kudo T."/>
            <person name="Ohkuma M."/>
            <person name="Tanasupawat S."/>
        </authorList>
    </citation>
    <scope>NUCLEOTIDE SEQUENCE [LARGE SCALE GENOMIC DNA]</scope>
    <source>
        <strain evidence="2 3">L46</strain>
    </source>
</reference>
<dbReference type="RefSeq" id="WP_208274781.1">
    <property type="nucleotide sequence ID" value="NZ_BAAAGM010000108.1"/>
</dbReference>
<dbReference type="Proteomes" id="UP000666915">
    <property type="component" value="Unassembled WGS sequence"/>
</dbReference>
<keyword evidence="1" id="KW-1133">Transmembrane helix</keyword>
<comment type="caution">
    <text evidence="2">The sequence shown here is derived from an EMBL/GenBank/DDBJ whole genome shotgun (WGS) entry which is preliminary data.</text>
</comment>
<feature type="transmembrane region" description="Helical" evidence="1">
    <location>
        <begin position="64"/>
        <end position="85"/>
    </location>
</feature>
<feature type="transmembrane region" description="Helical" evidence="1">
    <location>
        <begin position="182"/>
        <end position="203"/>
    </location>
</feature>
<dbReference type="EMBL" id="JAGEOK010000086">
    <property type="protein sequence ID" value="MBO2445427.1"/>
    <property type="molecule type" value="Genomic_DNA"/>
</dbReference>
<evidence type="ECO:0008006" key="4">
    <source>
        <dbReference type="Google" id="ProtNLM"/>
    </source>
</evidence>
<sequence>MQPMFAAPPVPHGRAALDAWRELDRGVRRELMRGDRPHPDPTTAVIAVGYARTMLGRSRLRQTLPLLPVLLPWAVGLGLAVAAAAPKGHSPLLFFAGALPAGVLMTWWSRRRRLALHRLESLHAAALWVTERSDPLPAAPFAAGEAPELAVRAVRRAVWRAYAITAGLFTLCTAGAASLDPLLGLVVGCLLAFLLVSLIAAGLRQTNGRPFVHLRADGLAFRSAGLLLPWTAFTEIRIMPFRNPTWATGGRKPKVVVFVAADPHGLITSMRPSTARRARASLKAYGGPMAVADQALDRTAEEMAAAAAALSGLPVRRFDQ</sequence>
<proteinExistence type="predicted"/>
<name>A0ABS3RHA7_9ACTN</name>
<evidence type="ECO:0000256" key="1">
    <source>
        <dbReference type="SAM" id="Phobius"/>
    </source>
</evidence>
<organism evidence="2 3">
    <name type="scientific">Actinomadura nitritigenes</name>
    <dbReference type="NCBI Taxonomy" id="134602"/>
    <lineage>
        <taxon>Bacteria</taxon>
        <taxon>Bacillati</taxon>
        <taxon>Actinomycetota</taxon>
        <taxon>Actinomycetes</taxon>
        <taxon>Streptosporangiales</taxon>
        <taxon>Thermomonosporaceae</taxon>
        <taxon>Actinomadura</taxon>
    </lineage>
</organism>
<feature type="transmembrane region" description="Helical" evidence="1">
    <location>
        <begin position="91"/>
        <end position="108"/>
    </location>
</feature>
<keyword evidence="3" id="KW-1185">Reference proteome</keyword>
<gene>
    <name evidence="2" type="ORF">J4557_48865</name>
</gene>
<accession>A0ABS3RHA7</accession>
<evidence type="ECO:0000313" key="2">
    <source>
        <dbReference type="EMBL" id="MBO2445427.1"/>
    </source>
</evidence>
<keyword evidence="1" id="KW-0812">Transmembrane</keyword>